<dbReference type="Pfam" id="PF07690">
    <property type="entry name" value="MFS_1"/>
    <property type="match status" value="1"/>
</dbReference>
<organism evidence="4 5">
    <name type="scientific">Coniosporium apollinis</name>
    <dbReference type="NCBI Taxonomy" id="61459"/>
    <lineage>
        <taxon>Eukaryota</taxon>
        <taxon>Fungi</taxon>
        <taxon>Dikarya</taxon>
        <taxon>Ascomycota</taxon>
        <taxon>Pezizomycotina</taxon>
        <taxon>Dothideomycetes</taxon>
        <taxon>Dothideomycetes incertae sedis</taxon>
        <taxon>Coniosporium</taxon>
    </lineage>
</organism>
<evidence type="ECO:0000256" key="1">
    <source>
        <dbReference type="ARBA" id="ARBA00004141"/>
    </source>
</evidence>
<feature type="transmembrane region" description="Helical" evidence="3">
    <location>
        <begin position="229"/>
        <end position="245"/>
    </location>
</feature>
<evidence type="ECO:0000313" key="4">
    <source>
        <dbReference type="EMBL" id="KAJ9658786.1"/>
    </source>
</evidence>
<keyword evidence="3" id="KW-1133">Transmembrane helix</keyword>
<dbReference type="SUPFAM" id="SSF103473">
    <property type="entry name" value="MFS general substrate transporter"/>
    <property type="match status" value="1"/>
</dbReference>
<comment type="subcellular location">
    <subcellularLocation>
        <location evidence="1">Membrane</location>
        <topology evidence="1">Multi-pass membrane protein</topology>
    </subcellularLocation>
</comment>
<comment type="similarity">
    <text evidence="2">Belongs to the major facilitator superfamily. Monocarboxylate porter (TC 2.A.1.13) family.</text>
</comment>
<evidence type="ECO:0000313" key="5">
    <source>
        <dbReference type="Proteomes" id="UP001172684"/>
    </source>
</evidence>
<proteinExistence type="inferred from homology"/>
<keyword evidence="5" id="KW-1185">Reference proteome</keyword>
<feature type="transmembrane region" description="Helical" evidence="3">
    <location>
        <begin position="116"/>
        <end position="135"/>
    </location>
</feature>
<protein>
    <recommendedName>
        <fullName evidence="6">Major facilitator superfamily (MFS) profile domain-containing protein</fullName>
    </recommendedName>
</protein>
<comment type="caution">
    <text evidence="4">The sequence shown here is derived from an EMBL/GenBank/DDBJ whole genome shotgun (WGS) entry which is preliminary data.</text>
</comment>
<sequence>MATGVSYLGILFVNPIALRYPHFQRHITVLGWSMCILGLIGASFATQVWHLILFQGVFYGVGWVVCYTPFLILLNQWFDKKRGLAYGILFGASGISGLFLPFLLEALLHRFGFRTTLRAFAVATALCSGPGLLMIKPRIPPAMISRKPGRNNHAFLRNPLVYVFAASILLQGLAFFLPNIFLPSYALALNLPPSSGDLLLAITSLAQVTCQIALGHFSDKASIHLPSHACALISGLAVLLLWGPARDFGRLAAFAALWGATAGSYSVLWTRVAAVLAPGPEETQTLYGWFSFERGVANVLCGPIAAVLLGEEVDAARYGLGRYAGVVGFTGGCLLVSSLGVVVWWWDRGEKSGRERVGRLDAGIPL</sequence>
<dbReference type="PANTHER" id="PTHR11360:SF287">
    <property type="entry name" value="MFS MONOCARBOXYLATE TRANSPORTER"/>
    <property type="match status" value="1"/>
</dbReference>
<dbReference type="InterPro" id="IPR036259">
    <property type="entry name" value="MFS_trans_sf"/>
</dbReference>
<dbReference type="Proteomes" id="UP001172684">
    <property type="component" value="Unassembled WGS sequence"/>
</dbReference>
<gene>
    <name evidence="4" type="ORF">H2201_007644</name>
</gene>
<feature type="transmembrane region" description="Helical" evidence="3">
    <location>
        <begin position="84"/>
        <end position="104"/>
    </location>
</feature>
<evidence type="ECO:0000256" key="3">
    <source>
        <dbReference type="SAM" id="Phobius"/>
    </source>
</evidence>
<dbReference type="InterPro" id="IPR011701">
    <property type="entry name" value="MFS"/>
</dbReference>
<feature type="transmembrane region" description="Helical" evidence="3">
    <location>
        <begin position="322"/>
        <end position="346"/>
    </location>
</feature>
<feature type="transmembrane region" description="Helical" evidence="3">
    <location>
        <begin position="155"/>
        <end position="178"/>
    </location>
</feature>
<dbReference type="InterPro" id="IPR050327">
    <property type="entry name" value="Proton-linked_MCT"/>
</dbReference>
<accession>A0ABQ9NIA9</accession>
<dbReference type="Gene3D" id="1.20.1250.20">
    <property type="entry name" value="MFS general substrate transporter like domains"/>
    <property type="match status" value="2"/>
</dbReference>
<feature type="transmembrane region" description="Helical" evidence="3">
    <location>
        <begin position="52"/>
        <end position="72"/>
    </location>
</feature>
<evidence type="ECO:0000256" key="2">
    <source>
        <dbReference type="ARBA" id="ARBA00006727"/>
    </source>
</evidence>
<feature type="transmembrane region" description="Helical" evidence="3">
    <location>
        <begin position="286"/>
        <end position="310"/>
    </location>
</feature>
<feature type="transmembrane region" description="Helical" evidence="3">
    <location>
        <begin position="251"/>
        <end position="274"/>
    </location>
</feature>
<reference evidence="4" key="1">
    <citation type="submission" date="2022-10" db="EMBL/GenBank/DDBJ databases">
        <title>Culturing micro-colonial fungi from biological soil crusts in the Mojave desert and describing Neophaeococcomyces mojavensis, and introducing the new genera and species Taxawa tesnikishii.</title>
        <authorList>
            <person name="Kurbessoian T."/>
            <person name="Stajich J.E."/>
        </authorList>
    </citation>
    <scope>NUCLEOTIDE SEQUENCE</scope>
    <source>
        <strain evidence="4">TK_1</strain>
    </source>
</reference>
<feature type="transmembrane region" description="Helical" evidence="3">
    <location>
        <begin position="27"/>
        <end position="46"/>
    </location>
</feature>
<keyword evidence="3" id="KW-0472">Membrane</keyword>
<dbReference type="PANTHER" id="PTHR11360">
    <property type="entry name" value="MONOCARBOXYLATE TRANSPORTER"/>
    <property type="match status" value="1"/>
</dbReference>
<name>A0ABQ9NIA9_9PEZI</name>
<dbReference type="EMBL" id="JAPDRL010000083">
    <property type="protein sequence ID" value="KAJ9658786.1"/>
    <property type="molecule type" value="Genomic_DNA"/>
</dbReference>
<evidence type="ECO:0008006" key="6">
    <source>
        <dbReference type="Google" id="ProtNLM"/>
    </source>
</evidence>
<keyword evidence="3" id="KW-0812">Transmembrane</keyword>